<gene>
    <name evidence="1" type="ORF">BJL90_05415</name>
    <name evidence="2" type="ORF">CLFO_43260</name>
</gene>
<keyword evidence="3" id="KW-1185">Reference proteome</keyword>
<evidence type="ECO:0000313" key="4">
    <source>
        <dbReference type="Proteomes" id="UP000192478"/>
    </source>
</evidence>
<dbReference type="AlphaFoldDB" id="A0AAC9RS92"/>
<protein>
    <submittedName>
        <fullName evidence="2">Uncharacterized protein</fullName>
    </submittedName>
</protein>
<dbReference type="Proteomes" id="UP000177894">
    <property type="component" value="Chromosome"/>
</dbReference>
<dbReference type="Proteomes" id="UP000192478">
    <property type="component" value="Chromosome"/>
</dbReference>
<organism evidence="2 4">
    <name type="scientific">Clostridium formicaceticum</name>
    <dbReference type="NCBI Taxonomy" id="1497"/>
    <lineage>
        <taxon>Bacteria</taxon>
        <taxon>Bacillati</taxon>
        <taxon>Bacillota</taxon>
        <taxon>Clostridia</taxon>
        <taxon>Eubacteriales</taxon>
        <taxon>Clostridiaceae</taxon>
        <taxon>Clostridium</taxon>
    </lineage>
</organism>
<dbReference type="EMBL" id="CP017603">
    <property type="protein sequence ID" value="AOY75388.1"/>
    <property type="molecule type" value="Genomic_DNA"/>
</dbReference>
<evidence type="ECO:0000313" key="3">
    <source>
        <dbReference type="Proteomes" id="UP000177894"/>
    </source>
</evidence>
<sequence>MTFTCLEVGQPCPPIIKNIERYRRFSGAKLEVHDNGNYLLLVFLDGMTNKEVEALRSSKITFKTIEERETGFLLTLVGISSRLQFEIIFDPTLYKGARGQIAALEKSNLITLVGIDTRNMNVRALRVITPPKRLRTKWLSSWNSMINMKDCSRLYVQWINSLYRYTLDELWNMAAYEGKGGE</sequence>
<proteinExistence type="predicted"/>
<dbReference type="EMBL" id="CP020559">
    <property type="protein sequence ID" value="ARE89843.1"/>
    <property type="molecule type" value="Genomic_DNA"/>
</dbReference>
<reference evidence="1 3" key="1">
    <citation type="submission" date="2016-10" db="EMBL/GenBank/DDBJ databases">
        <title>Complete Genome Sequence of Acetogen Clostridium formicoaceticum ATCC 27076.</title>
        <authorList>
            <person name="Bao T."/>
            <person name="Cheng C."/>
            <person name="Zhao J."/>
            <person name="Yang S.-T."/>
            <person name="Wang J."/>
            <person name="Wang M."/>
        </authorList>
    </citation>
    <scope>NUCLEOTIDE SEQUENCE [LARGE SCALE GENOMIC DNA]</scope>
    <source>
        <strain evidence="1 3">ATCC 27076</strain>
    </source>
</reference>
<dbReference type="KEGG" id="cfm:BJL90_05415"/>
<evidence type="ECO:0000313" key="2">
    <source>
        <dbReference type="EMBL" id="ARE89843.1"/>
    </source>
</evidence>
<name>A0AAC9RS92_9CLOT</name>
<evidence type="ECO:0000313" key="1">
    <source>
        <dbReference type="EMBL" id="AOY75388.1"/>
    </source>
</evidence>
<accession>A0AAC9RS92</accession>
<reference evidence="2 4" key="2">
    <citation type="submission" date="2017-03" db="EMBL/GenBank/DDBJ databases">
        <title>Complete sequence of Clostridium formicaceticum DSM 92.</title>
        <authorList>
            <person name="Poehlein A."/>
            <person name="Karl M."/>
            <person name="Bengelsdorf F.R."/>
            <person name="Duerre P."/>
            <person name="Daniel R."/>
        </authorList>
    </citation>
    <scope>NUCLEOTIDE SEQUENCE [LARGE SCALE GENOMIC DNA]</scope>
    <source>
        <strain evidence="2 4">DSM 92</strain>
    </source>
</reference>